<keyword evidence="3" id="KW-0378">Hydrolase</keyword>
<dbReference type="OrthoDB" id="432234at2759"/>
<evidence type="ECO:0000313" key="11">
    <source>
        <dbReference type="EMBL" id="TRM62369.1"/>
    </source>
</evidence>
<evidence type="ECO:0000259" key="10">
    <source>
        <dbReference type="Pfam" id="PF21530"/>
    </source>
</evidence>
<keyword evidence="12" id="KW-1185">Reference proteome</keyword>
<dbReference type="PANTHER" id="PTHR47642:SF5">
    <property type="entry name" value="ATP-DEPENDENT DNA HELICASE"/>
    <property type="match status" value="1"/>
</dbReference>
<feature type="domain" description="DNA helicase Pif1-like 2B" evidence="10">
    <location>
        <begin position="107"/>
        <end position="145"/>
    </location>
</feature>
<evidence type="ECO:0000256" key="4">
    <source>
        <dbReference type="ARBA" id="ARBA00022806"/>
    </source>
</evidence>
<dbReference type="AlphaFoldDB" id="A0A550CC46"/>
<sequence>MGEPIFLKKVFRQKEQTFVDMLNEMRFGKLNPDTIDRFYKLSRPVTYTDGIEPTGLYSTRMEVNAANMDRLRRLPGPGKVYQARDRSGIDSKGKHVSEKTMDELLEKRTIAPKDIELRIGAQVMLIKNLVQGVLVNGSVGNVTAFRTPLEAHHERMAIAGVQPPEPGMSLGAREKEKFDRAKELQWPVVRFANGRELLCIPAEFTVENADGGMEAAREQVSANRRTENGVAREGKRRG</sequence>
<comment type="caution">
    <text evidence="11">The sequence shown here is derived from an EMBL/GenBank/DDBJ whole genome shotgun (WGS) entry which is preliminary data.</text>
</comment>
<keyword evidence="5" id="KW-0067">ATP-binding</keyword>
<evidence type="ECO:0000256" key="6">
    <source>
        <dbReference type="ARBA" id="ARBA00023125"/>
    </source>
</evidence>
<feature type="region of interest" description="Disordered" evidence="9">
    <location>
        <begin position="213"/>
        <end position="238"/>
    </location>
</feature>
<reference evidence="11 12" key="1">
    <citation type="journal article" date="2019" name="New Phytol.">
        <title>Comparative genomics reveals unique wood-decay strategies and fruiting body development in the Schizophyllaceae.</title>
        <authorList>
            <person name="Almasi E."/>
            <person name="Sahu N."/>
            <person name="Krizsan K."/>
            <person name="Balint B."/>
            <person name="Kovacs G.M."/>
            <person name="Kiss B."/>
            <person name="Cseklye J."/>
            <person name="Drula E."/>
            <person name="Henrissat B."/>
            <person name="Nagy I."/>
            <person name="Chovatia M."/>
            <person name="Adam C."/>
            <person name="LaButti K."/>
            <person name="Lipzen A."/>
            <person name="Riley R."/>
            <person name="Grigoriev I.V."/>
            <person name="Nagy L.G."/>
        </authorList>
    </citation>
    <scope>NUCLEOTIDE SEQUENCE [LARGE SCALE GENOMIC DNA]</scope>
    <source>
        <strain evidence="11 12">NL-1724</strain>
    </source>
</reference>
<name>A0A550CC46_9AGAR</name>
<dbReference type="EMBL" id="VDMD01000013">
    <property type="protein sequence ID" value="TRM62369.1"/>
    <property type="molecule type" value="Genomic_DNA"/>
</dbReference>
<evidence type="ECO:0000256" key="3">
    <source>
        <dbReference type="ARBA" id="ARBA00022801"/>
    </source>
</evidence>
<dbReference type="InterPro" id="IPR051055">
    <property type="entry name" value="PIF1_helicase"/>
</dbReference>
<evidence type="ECO:0000256" key="1">
    <source>
        <dbReference type="ARBA" id="ARBA00022741"/>
    </source>
</evidence>
<evidence type="ECO:0000256" key="7">
    <source>
        <dbReference type="ARBA" id="ARBA00023204"/>
    </source>
</evidence>
<keyword evidence="8" id="KW-0413">Isomerase</keyword>
<keyword evidence="6" id="KW-0238">DNA-binding</keyword>
<keyword evidence="7" id="KW-0234">DNA repair</keyword>
<evidence type="ECO:0000313" key="12">
    <source>
        <dbReference type="Proteomes" id="UP000320762"/>
    </source>
</evidence>
<gene>
    <name evidence="11" type="ORF">BD626DRAFT_498987</name>
</gene>
<keyword evidence="2" id="KW-0227">DNA damage</keyword>
<organism evidence="11 12">
    <name type="scientific">Schizophyllum amplum</name>
    <dbReference type="NCBI Taxonomy" id="97359"/>
    <lineage>
        <taxon>Eukaryota</taxon>
        <taxon>Fungi</taxon>
        <taxon>Dikarya</taxon>
        <taxon>Basidiomycota</taxon>
        <taxon>Agaricomycotina</taxon>
        <taxon>Agaricomycetes</taxon>
        <taxon>Agaricomycetidae</taxon>
        <taxon>Agaricales</taxon>
        <taxon>Schizophyllaceae</taxon>
        <taxon>Schizophyllum</taxon>
    </lineage>
</organism>
<accession>A0A550CC46</accession>
<evidence type="ECO:0000256" key="5">
    <source>
        <dbReference type="ARBA" id="ARBA00022840"/>
    </source>
</evidence>
<keyword evidence="4" id="KW-0347">Helicase</keyword>
<dbReference type="InterPro" id="IPR027417">
    <property type="entry name" value="P-loop_NTPase"/>
</dbReference>
<dbReference type="SUPFAM" id="SSF52540">
    <property type="entry name" value="P-loop containing nucleoside triphosphate hydrolases"/>
    <property type="match status" value="1"/>
</dbReference>
<evidence type="ECO:0000256" key="2">
    <source>
        <dbReference type="ARBA" id="ARBA00022763"/>
    </source>
</evidence>
<dbReference type="STRING" id="97359.A0A550CC46"/>
<dbReference type="Proteomes" id="UP000320762">
    <property type="component" value="Unassembled WGS sequence"/>
</dbReference>
<feature type="compositionally biased region" description="Basic and acidic residues" evidence="9">
    <location>
        <begin position="224"/>
        <end position="238"/>
    </location>
</feature>
<evidence type="ECO:0000256" key="9">
    <source>
        <dbReference type="SAM" id="MobiDB-lite"/>
    </source>
</evidence>
<dbReference type="Pfam" id="PF21530">
    <property type="entry name" value="Pif1_2B_dom"/>
    <property type="match status" value="1"/>
</dbReference>
<keyword evidence="1" id="KW-0547">Nucleotide-binding</keyword>
<dbReference type="PANTHER" id="PTHR47642">
    <property type="entry name" value="ATP-DEPENDENT DNA HELICASE"/>
    <property type="match status" value="1"/>
</dbReference>
<protein>
    <recommendedName>
        <fullName evidence="10">DNA helicase Pif1-like 2B domain-containing protein</fullName>
    </recommendedName>
</protein>
<evidence type="ECO:0000256" key="8">
    <source>
        <dbReference type="ARBA" id="ARBA00023235"/>
    </source>
</evidence>
<dbReference type="InterPro" id="IPR049163">
    <property type="entry name" value="Pif1-like_2B_dom"/>
</dbReference>
<proteinExistence type="predicted"/>